<evidence type="ECO:0000259" key="7">
    <source>
        <dbReference type="Pfam" id="PF00775"/>
    </source>
</evidence>
<evidence type="ECO:0000256" key="6">
    <source>
        <dbReference type="ARBA" id="ARBA00023004"/>
    </source>
</evidence>
<evidence type="ECO:0000256" key="1">
    <source>
        <dbReference type="ARBA" id="ARBA00001965"/>
    </source>
</evidence>
<protein>
    <submittedName>
        <fullName evidence="9">Catechol 1,2-dioxygenase</fullName>
    </submittedName>
</protein>
<evidence type="ECO:0000259" key="8">
    <source>
        <dbReference type="Pfam" id="PF04444"/>
    </source>
</evidence>
<keyword evidence="6" id="KW-0408">Iron</keyword>
<dbReference type="SUPFAM" id="SSF49482">
    <property type="entry name" value="Aromatic compound dioxygenase"/>
    <property type="match status" value="1"/>
</dbReference>
<dbReference type="InterPro" id="IPR015889">
    <property type="entry name" value="Intradiol_dOase_core"/>
</dbReference>
<evidence type="ECO:0000256" key="5">
    <source>
        <dbReference type="ARBA" id="ARBA00023002"/>
    </source>
</evidence>
<evidence type="ECO:0000256" key="3">
    <source>
        <dbReference type="ARBA" id="ARBA00022723"/>
    </source>
</evidence>
<dbReference type="GO" id="GO:0018576">
    <property type="term" value="F:catechol 1,2-dioxygenase activity"/>
    <property type="evidence" value="ECO:0007669"/>
    <property type="project" value="InterPro"/>
</dbReference>
<dbReference type="InterPro" id="IPR050770">
    <property type="entry name" value="Intradiol_RC_Dioxygenase"/>
</dbReference>
<dbReference type="Pfam" id="PF04444">
    <property type="entry name" value="Dioxygenase_N"/>
    <property type="match status" value="1"/>
</dbReference>
<accession>A0A175RB27</accession>
<feature type="domain" description="Intradiol ring-cleavage dioxygenases" evidence="7">
    <location>
        <begin position="103"/>
        <end position="257"/>
    </location>
</feature>
<dbReference type="InterPro" id="IPR000627">
    <property type="entry name" value="Intradiol_dOase_C"/>
</dbReference>
<dbReference type="Proteomes" id="UP000078272">
    <property type="component" value="Unassembled WGS sequence"/>
</dbReference>
<dbReference type="Pfam" id="PF00775">
    <property type="entry name" value="Dioxygenase_C"/>
    <property type="match status" value="1"/>
</dbReference>
<dbReference type="EMBL" id="LDPZ01000012">
    <property type="protein sequence ID" value="KTQ97041.1"/>
    <property type="molecule type" value="Genomic_DNA"/>
</dbReference>
<proteinExistence type="inferred from homology"/>
<gene>
    <name evidence="9" type="ORF">NS226_05925</name>
</gene>
<comment type="similarity">
    <text evidence="2">Belongs to the intradiol ring-cleavage dioxygenase family.</text>
</comment>
<dbReference type="RefSeq" id="WP_058634215.1">
    <property type="nucleotide sequence ID" value="NZ_LDPZ01000012.1"/>
</dbReference>
<dbReference type="STRING" id="401562.NS365_18505"/>
<evidence type="ECO:0000256" key="4">
    <source>
        <dbReference type="ARBA" id="ARBA00022964"/>
    </source>
</evidence>
<evidence type="ECO:0000256" key="2">
    <source>
        <dbReference type="ARBA" id="ARBA00007825"/>
    </source>
</evidence>
<dbReference type="InterPro" id="IPR007535">
    <property type="entry name" value="Catechol_dOase_N"/>
</dbReference>
<reference evidence="9 10" key="1">
    <citation type="journal article" date="2016" name="Front. Microbiol.">
        <title>Genomic Resource of Rice Seed Associated Bacteria.</title>
        <authorList>
            <person name="Midha S."/>
            <person name="Bansal K."/>
            <person name="Sharma S."/>
            <person name="Kumar N."/>
            <person name="Patil P.P."/>
            <person name="Chaudhry V."/>
            <person name="Patil P.B."/>
        </authorList>
    </citation>
    <scope>NUCLEOTIDE SEQUENCE [LARGE SCALE GENOMIC DNA]</scope>
    <source>
        <strain evidence="9 10">NS226</strain>
    </source>
</reference>
<name>A0A175RB27_9HYPH</name>
<dbReference type="GO" id="GO:0009712">
    <property type="term" value="P:catechol-containing compound metabolic process"/>
    <property type="evidence" value="ECO:0007669"/>
    <property type="project" value="InterPro"/>
</dbReference>
<organism evidence="9 10">
    <name type="scientific">Aureimonas ureilytica</name>
    <dbReference type="NCBI Taxonomy" id="401562"/>
    <lineage>
        <taxon>Bacteria</taxon>
        <taxon>Pseudomonadati</taxon>
        <taxon>Pseudomonadota</taxon>
        <taxon>Alphaproteobacteria</taxon>
        <taxon>Hyphomicrobiales</taxon>
        <taxon>Aurantimonadaceae</taxon>
        <taxon>Aureimonas</taxon>
    </lineage>
</organism>
<dbReference type="GO" id="GO:0008199">
    <property type="term" value="F:ferric iron binding"/>
    <property type="evidence" value="ECO:0007669"/>
    <property type="project" value="InterPro"/>
</dbReference>
<evidence type="ECO:0000313" key="9">
    <source>
        <dbReference type="EMBL" id="KTQ97041.1"/>
    </source>
</evidence>
<dbReference type="OrthoDB" id="9800887at2"/>
<dbReference type="PANTHER" id="PTHR33711:SF7">
    <property type="entry name" value="INTRADIOL RING-CLEAVAGE DIOXYGENASES DOMAIN-CONTAINING PROTEIN-RELATED"/>
    <property type="match status" value="1"/>
</dbReference>
<dbReference type="eggNOG" id="COG3485">
    <property type="taxonomic scope" value="Bacteria"/>
</dbReference>
<feature type="domain" description="Catechol dioxygenase N-terminal" evidence="8">
    <location>
        <begin position="22"/>
        <end position="90"/>
    </location>
</feature>
<keyword evidence="4 9" id="KW-0223">Dioxygenase</keyword>
<comment type="cofactor">
    <cofactor evidence="1">
        <name>Fe(3+)</name>
        <dbReference type="ChEBI" id="CHEBI:29034"/>
    </cofactor>
</comment>
<sequence length="297" mass="32847">MVIRTQEDVTPAVLGVMARTQDPRLREILMSLIRHLHDFVRDVRLTEAEFREGTAILNEIGALASDSHNEFVLMSGSLGVSTLVCLLNNGEGGQTETSQSLLGPFWRQNSPRVENGGSIIRSDTPGTPLFVTARVEDAEGRPIVGAEVDVWHASPVGLYENQDPEQAEMNLRGKFTTDADGRFSFWSVRMIGYPIPTGGVVGRLLKAQGRHPYRPAHLHALIFKPGYKTLISQVFDPSCPWIDSDVQFGVTKALTGDFVEHTEPHPDRPDLAGPWVQLDYTYVMEPGEAVLPRPPIK</sequence>
<comment type="caution">
    <text evidence="9">The sequence shown here is derived from an EMBL/GenBank/DDBJ whole genome shotgun (WGS) entry which is preliminary data.</text>
</comment>
<dbReference type="Gene3D" id="2.60.130.10">
    <property type="entry name" value="Aromatic compound dioxygenase"/>
    <property type="match status" value="1"/>
</dbReference>
<dbReference type="PANTHER" id="PTHR33711">
    <property type="entry name" value="DIOXYGENASE, PUTATIVE (AFU_ORTHOLOGUE AFUA_2G02910)-RELATED"/>
    <property type="match status" value="1"/>
</dbReference>
<evidence type="ECO:0000313" key="10">
    <source>
        <dbReference type="Proteomes" id="UP000078272"/>
    </source>
</evidence>
<keyword evidence="5" id="KW-0560">Oxidoreductase</keyword>
<dbReference type="AlphaFoldDB" id="A0A175RB27"/>
<keyword evidence="3" id="KW-0479">Metal-binding</keyword>
<dbReference type="PATRIC" id="fig|401562.3.peg.453"/>